<keyword evidence="2" id="KW-1185">Reference proteome</keyword>
<gene>
    <name evidence="1" type="ORF">N186_02420</name>
</gene>
<accession>S5ZCY6</accession>
<dbReference type="EMBL" id="CP006646">
    <property type="protein sequence ID" value="AGT34868.1"/>
    <property type="molecule type" value="Genomic_DNA"/>
</dbReference>
<organism evidence="1 2">
    <name type="scientific">Thermofilum adornatum</name>
    <dbReference type="NCBI Taxonomy" id="1365176"/>
    <lineage>
        <taxon>Archaea</taxon>
        <taxon>Thermoproteota</taxon>
        <taxon>Thermoprotei</taxon>
        <taxon>Thermofilales</taxon>
        <taxon>Thermofilaceae</taxon>
        <taxon>Thermofilum</taxon>
    </lineage>
</organism>
<sequence>MAPPTSLGVPRVAGVTLPTYLYPEVVIQSQLELFRVPNRQEYHLATFTYLATFKLIDSRHKEENRNHYISKHDNVFKKTFFK</sequence>
<dbReference type="Proteomes" id="UP000015543">
    <property type="component" value="Chromosome"/>
</dbReference>
<name>S5ZCY6_9CREN</name>
<proteinExistence type="predicted"/>
<dbReference type="HOGENOM" id="CLU_2550477_0_0_2"/>
<protein>
    <submittedName>
        <fullName evidence="1">Uncharacterized protein</fullName>
    </submittedName>
</protein>
<dbReference type="KEGG" id="thb:N186_02420"/>
<reference evidence="1 2" key="1">
    <citation type="journal article" date="2013" name="Genome Announc.">
        <title>Complete Genomic Sequence of 'Thermofilum adornatus' Strain 1910bT, a Hyperthermophilic Anaerobic Organotrophic Crenarchaeon.</title>
        <authorList>
            <person name="Dominova I.N."/>
            <person name="Kublanov I.V."/>
            <person name="Podosokorskaya O.A."/>
            <person name="Derbikova K.S."/>
            <person name="Patrushev M.V."/>
            <person name="Toshchakov S.V."/>
        </authorList>
    </citation>
    <scope>NUCLEOTIDE SEQUENCE [LARGE SCALE GENOMIC DNA]</scope>
    <source>
        <strain evidence="2">1910b</strain>
    </source>
</reference>
<evidence type="ECO:0000313" key="2">
    <source>
        <dbReference type="Proteomes" id="UP000015543"/>
    </source>
</evidence>
<dbReference type="AlphaFoldDB" id="S5ZCY6"/>
<evidence type="ECO:0000313" key="1">
    <source>
        <dbReference type="EMBL" id="AGT34868.1"/>
    </source>
</evidence>